<feature type="compositionally biased region" description="Basic and acidic residues" evidence="1">
    <location>
        <begin position="321"/>
        <end position="339"/>
    </location>
</feature>
<dbReference type="Proteomes" id="UP000664277">
    <property type="component" value="Unassembled WGS sequence"/>
</dbReference>
<sequence length="482" mass="53746">MSQLNLPRYFVARSDQQPIQVKPENFIPLYALDNFFAGGKHLQEQEWLVTTDASGILHAIPGDKINFLSEDIKSQLALSEVACGGNNRLVEAIEFYLFNVQLMEQAPNAPGLNDPIYLYGTLHGPYPNSQAPYFIEGQLTVSRADLLSGLLQGFPYKFTAPGMGAEPGSSDSVYHMTLPGDRDEETIRGAGIIFAYPLMPPDMMSYGAGNEILIKQYLFDIISAIKEDLESENIKLPLRRMKLPIPSRLSMEQELEAQGYLIKGDTAVRKPNASGGFQGLLHSVFGSGKADKLELPQEGKTAQFMQLAEQVLHSLPSWPPERTRIMRDKSKPATREVRMRAKGTAALSPREIKTPQLSDKPIQNQRPQQARAQSQNKPAGWMLDFIDKHQSTSNQSNKDGWVRLTGAAVPPQESKKPSGSTFSYSSNTSYSPYNAKPQTPGWMEDFSAADTDKKQERSEEKPQIKETQQQSSAKPDWMKDFE</sequence>
<evidence type="ECO:0000256" key="1">
    <source>
        <dbReference type="SAM" id="MobiDB-lite"/>
    </source>
</evidence>
<dbReference type="AlphaFoldDB" id="A0A8J7PCC1"/>
<evidence type="ECO:0000313" key="2">
    <source>
        <dbReference type="EMBL" id="MBN8659258.1"/>
    </source>
</evidence>
<reference evidence="2" key="1">
    <citation type="submission" date="2021-02" db="EMBL/GenBank/DDBJ databases">
        <title>Genome-Resolved Metagenomics of a Microbial Community Performing Photosynthetic Biological Nutrient Removal.</title>
        <authorList>
            <person name="Mcdaniel E.A."/>
        </authorList>
    </citation>
    <scope>NUCLEOTIDE SEQUENCE</scope>
    <source>
        <strain evidence="2">UWPOB_OBS1</strain>
    </source>
</reference>
<name>A0A8J7PCC1_9BACT</name>
<proteinExistence type="predicted"/>
<organism evidence="2 3">
    <name type="scientific">Candidatus Obscuribacter phosphatis</name>
    <dbReference type="NCBI Taxonomy" id="1906157"/>
    <lineage>
        <taxon>Bacteria</taxon>
        <taxon>Bacillati</taxon>
        <taxon>Candidatus Melainabacteria</taxon>
        <taxon>Candidatus Obscuribacterales</taxon>
        <taxon>Candidatus Obscuribacteraceae</taxon>
        <taxon>Candidatus Obscuribacter</taxon>
    </lineage>
</organism>
<feature type="region of interest" description="Disordered" evidence="1">
    <location>
        <begin position="319"/>
        <end position="377"/>
    </location>
</feature>
<feature type="region of interest" description="Disordered" evidence="1">
    <location>
        <begin position="408"/>
        <end position="482"/>
    </location>
</feature>
<accession>A0A8J7PCC1</accession>
<evidence type="ECO:0000313" key="3">
    <source>
        <dbReference type="Proteomes" id="UP000664277"/>
    </source>
</evidence>
<comment type="caution">
    <text evidence="2">The sequence shown here is derived from an EMBL/GenBank/DDBJ whole genome shotgun (WGS) entry which is preliminary data.</text>
</comment>
<feature type="compositionally biased region" description="Low complexity" evidence="1">
    <location>
        <begin position="417"/>
        <end position="434"/>
    </location>
</feature>
<feature type="compositionally biased region" description="Basic and acidic residues" evidence="1">
    <location>
        <begin position="450"/>
        <end position="464"/>
    </location>
</feature>
<gene>
    <name evidence="2" type="ORF">J0M35_02770</name>
</gene>
<dbReference type="EMBL" id="JAFLCK010000002">
    <property type="protein sequence ID" value="MBN8659258.1"/>
    <property type="molecule type" value="Genomic_DNA"/>
</dbReference>
<feature type="compositionally biased region" description="Polar residues" evidence="1">
    <location>
        <begin position="355"/>
        <end position="377"/>
    </location>
</feature>
<protein>
    <submittedName>
        <fullName evidence="2">Uncharacterized protein</fullName>
    </submittedName>
</protein>